<proteinExistence type="predicted"/>
<comment type="caution">
    <text evidence="2">The sequence shown here is derived from an EMBL/GenBank/DDBJ whole genome shotgun (WGS) entry which is preliminary data.</text>
</comment>
<keyword evidence="3" id="KW-1185">Reference proteome</keyword>
<organism evidence="2 3">
    <name type="scientific">Phyllosticta citricarpa</name>
    <dbReference type="NCBI Taxonomy" id="55181"/>
    <lineage>
        <taxon>Eukaryota</taxon>
        <taxon>Fungi</taxon>
        <taxon>Dikarya</taxon>
        <taxon>Ascomycota</taxon>
        <taxon>Pezizomycotina</taxon>
        <taxon>Dothideomycetes</taxon>
        <taxon>Dothideomycetes incertae sedis</taxon>
        <taxon>Botryosphaeriales</taxon>
        <taxon>Phyllostictaceae</taxon>
        <taxon>Phyllosticta</taxon>
    </lineage>
</organism>
<evidence type="ECO:0000313" key="3">
    <source>
        <dbReference type="Proteomes" id="UP001365128"/>
    </source>
</evidence>
<feature type="region of interest" description="Disordered" evidence="1">
    <location>
        <begin position="1"/>
        <end position="88"/>
    </location>
</feature>
<feature type="region of interest" description="Disordered" evidence="1">
    <location>
        <begin position="289"/>
        <end position="311"/>
    </location>
</feature>
<feature type="compositionally biased region" description="Polar residues" evidence="1">
    <location>
        <begin position="42"/>
        <end position="53"/>
    </location>
</feature>
<name>A0ABR1L9C6_9PEZI</name>
<dbReference type="Proteomes" id="UP001365128">
    <property type="component" value="Unassembled WGS sequence"/>
</dbReference>
<gene>
    <name evidence="2" type="ORF">IWX46DRAFT_585043</name>
</gene>
<protein>
    <submittedName>
        <fullName evidence="2">Uncharacterized protein</fullName>
    </submittedName>
</protein>
<sequence length="477" mass="53170">MPSTPLLISPPPQLHDIDRISKSCTSRSENHDKEPIVAAATPTKQSAPRTTHQAAGPSKCTEDETTCRRRRRRCRARDTDQDANRTQPAILAELRTGRPGLRKTACLLGSWPLRAAARFAPTRLARPGQKLPDQTAAQFESLLHPTFSAREPISPPWECACLPPIPALPDRIKIQTLPSTQIVCIRGVGLGLDKWGGGGSGCNGRIVGHSRWHSQTRPHAATRLERRSGSWTWWSCRVEGGEMRRGDFELRCRGQDYMWEGFCVWLVYLRLESGTSEYHGRFPYQQLRRGPQDQRQIAVGRQTQQRPPSPKYLNPAKLDPLDDSVLCLTFLADVLAPRLERRGRRCRKCGDLAARGPRPTARIHQRRGKPLTLVFSEYTAAPRLKRSGRWQRDIDAEASGAAADSGAFVKGEDSGVSRSQWRRLELPASNVSMELEKEEKFQASFGVVVELVGAKQQTVSLQSTTPMDEITVAVAAL</sequence>
<evidence type="ECO:0000313" key="2">
    <source>
        <dbReference type="EMBL" id="KAK7531839.1"/>
    </source>
</evidence>
<reference evidence="2 3" key="1">
    <citation type="submission" date="2024-04" db="EMBL/GenBank/DDBJ databases">
        <title>Phyllosticta paracitricarpa is synonymous to the EU quarantine fungus P. citricarpa based on phylogenomic analyses.</title>
        <authorList>
            <consortium name="Lawrence Berkeley National Laboratory"/>
            <person name="Van Ingen-Buijs V.A."/>
            <person name="Van Westerhoven A.C."/>
            <person name="Haridas S."/>
            <person name="Skiadas P."/>
            <person name="Martin F."/>
            <person name="Groenewald J.Z."/>
            <person name="Crous P.W."/>
            <person name="Seidl M.F."/>
        </authorList>
    </citation>
    <scope>NUCLEOTIDE SEQUENCE [LARGE SCALE GENOMIC DNA]</scope>
    <source>
        <strain evidence="2 3">CBS 122670</strain>
    </source>
</reference>
<evidence type="ECO:0000256" key="1">
    <source>
        <dbReference type="SAM" id="MobiDB-lite"/>
    </source>
</evidence>
<accession>A0ABR1L9C6</accession>
<dbReference type="EMBL" id="JBBPDW010000053">
    <property type="protein sequence ID" value="KAK7531839.1"/>
    <property type="molecule type" value="Genomic_DNA"/>
</dbReference>